<dbReference type="GeneID" id="116301201"/>
<dbReference type="Proteomes" id="UP000515163">
    <property type="component" value="Unplaced"/>
</dbReference>
<feature type="region of interest" description="Disordered" evidence="1">
    <location>
        <begin position="262"/>
        <end position="469"/>
    </location>
</feature>
<gene>
    <name evidence="3 4" type="primary">LOC116301201</name>
</gene>
<feature type="compositionally biased region" description="Basic and acidic residues" evidence="1">
    <location>
        <begin position="361"/>
        <end position="370"/>
    </location>
</feature>
<dbReference type="OrthoDB" id="5988116at2759"/>
<sequence length="469" mass="54082">MKPIITVHRGELLQIKRMIENGDLRGDMYGLRTESRQPVIQFVCGENNKSNNTTERESTCQDMLKNRHGLLKLGEWVVSKRNVSRKDVVLFFNKEGELIFAEDRGQECTIDILKGQSAFRLYEPLTKVLPDLSVPIPTEEYDKENENKEAEVTKEQWYSEPDGVKLLQGIYATFPQKGLTILNMSRDKATEDISLSLTVDSMPIAVYFPASFPYENPKARVDDENDWSEVDLQYEEGMPPEEAVPLLCALLLNLVSDEENKRQLRKQERKNNKQNQKLKAEKIPKRGGLHSEQNQTPSMSDAQRNQDEPSTGQKQPQLKGDHEQRNEDEPSTGQKQPQLTGEHEQRNQDEPSTGQKQPQLKGEHEQRNQDEPSTEQKQPQLTGEHEQRSEDEPSEQEHPSPTFEHDQQHQNQPFPGQEQVTTPRNKTDEVTEQTPDENMDIDLNLEKQQKIDEDMEIDDEDQQNISTKF</sequence>
<organism evidence="2 3">
    <name type="scientific">Actinia tenebrosa</name>
    <name type="common">Australian red waratah sea anemone</name>
    <dbReference type="NCBI Taxonomy" id="6105"/>
    <lineage>
        <taxon>Eukaryota</taxon>
        <taxon>Metazoa</taxon>
        <taxon>Cnidaria</taxon>
        <taxon>Anthozoa</taxon>
        <taxon>Hexacorallia</taxon>
        <taxon>Actiniaria</taxon>
        <taxon>Actiniidae</taxon>
        <taxon>Actinia</taxon>
    </lineage>
</organism>
<dbReference type="RefSeq" id="XP_031566082.1">
    <property type="nucleotide sequence ID" value="XM_031710222.1"/>
</dbReference>
<proteinExistence type="predicted"/>
<dbReference type="AlphaFoldDB" id="A0A6P8IGX7"/>
<feature type="compositionally biased region" description="Acidic residues" evidence="1">
    <location>
        <begin position="430"/>
        <end position="440"/>
    </location>
</feature>
<evidence type="ECO:0000256" key="1">
    <source>
        <dbReference type="SAM" id="MobiDB-lite"/>
    </source>
</evidence>
<feature type="compositionally biased region" description="Polar residues" evidence="1">
    <location>
        <begin position="291"/>
        <end position="316"/>
    </location>
</feature>
<keyword evidence="2" id="KW-1185">Reference proteome</keyword>
<dbReference type="RefSeq" id="XP_031566083.1">
    <property type="nucleotide sequence ID" value="XM_031710223.1"/>
</dbReference>
<evidence type="ECO:0000313" key="3">
    <source>
        <dbReference type="RefSeq" id="XP_031566082.1"/>
    </source>
</evidence>
<feature type="compositionally biased region" description="Basic and acidic residues" evidence="1">
    <location>
        <begin position="319"/>
        <end position="328"/>
    </location>
</feature>
<feature type="compositionally biased region" description="Acidic residues" evidence="1">
    <location>
        <begin position="453"/>
        <end position="462"/>
    </location>
</feature>
<name>A0A6P8IGX7_ACTTE</name>
<accession>A0A6P8IGX7</accession>
<feature type="compositionally biased region" description="Basic and acidic residues" evidence="1">
    <location>
        <begin position="262"/>
        <end position="271"/>
    </location>
</feature>
<reference evidence="3 4" key="1">
    <citation type="submission" date="2025-04" db="UniProtKB">
        <authorList>
            <consortium name="RefSeq"/>
        </authorList>
    </citation>
    <scope>IDENTIFICATION</scope>
    <source>
        <tissue evidence="3 4">Tentacle</tissue>
    </source>
</reference>
<feature type="compositionally biased region" description="Polar residues" evidence="1">
    <location>
        <begin position="409"/>
        <end position="424"/>
    </location>
</feature>
<dbReference type="KEGG" id="aten:116301201"/>
<protein>
    <submittedName>
        <fullName evidence="3">Uncharacterized protein LOC116301201 isoform X1</fullName>
    </submittedName>
    <submittedName>
        <fullName evidence="4">Uncharacterized protein LOC116301201 isoform X2</fullName>
    </submittedName>
</protein>
<evidence type="ECO:0000313" key="2">
    <source>
        <dbReference type="Proteomes" id="UP000515163"/>
    </source>
</evidence>
<evidence type="ECO:0000313" key="4">
    <source>
        <dbReference type="RefSeq" id="XP_031566083.1"/>
    </source>
</evidence>
<feature type="compositionally biased region" description="Basic and acidic residues" evidence="1">
    <location>
        <begin position="383"/>
        <end position="408"/>
    </location>
</feature>